<keyword evidence="2" id="KW-1185">Reference proteome</keyword>
<reference evidence="1 2" key="1">
    <citation type="submission" date="2021-06" db="EMBL/GenBank/DDBJ databases">
        <title>Caerostris darwini draft genome.</title>
        <authorList>
            <person name="Kono N."/>
            <person name="Arakawa K."/>
        </authorList>
    </citation>
    <scope>NUCLEOTIDE SEQUENCE [LARGE SCALE GENOMIC DNA]</scope>
</reference>
<dbReference type="AlphaFoldDB" id="A0AAV4PVQ7"/>
<proteinExistence type="predicted"/>
<organism evidence="1 2">
    <name type="scientific">Caerostris darwini</name>
    <dbReference type="NCBI Taxonomy" id="1538125"/>
    <lineage>
        <taxon>Eukaryota</taxon>
        <taxon>Metazoa</taxon>
        <taxon>Ecdysozoa</taxon>
        <taxon>Arthropoda</taxon>
        <taxon>Chelicerata</taxon>
        <taxon>Arachnida</taxon>
        <taxon>Araneae</taxon>
        <taxon>Araneomorphae</taxon>
        <taxon>Entelegynae</taxon>
        <taxon>Araneoidea</taxon>
        <taxon>Araneidae</taxon>
        <taxon>Caerostris</taxon>
    </lineage>
</organism>
<evidence type="ECO:0008006" key="3">
    <source>
        <dbReference type="Google" id="ProtNLM"/>
    </source>
</evidence>
<sequence length="273" mass="31082">MDGIRYRPRNKLVLISKGLRHSTEQVDKHKKLFLQVKETYPAVVKNLPKDEEYNAVCSKKLQGLLTSIVADGKQVRDFGSCSVPKCKFHSINSKRTNLHEDFVLPNKRHTAKNNVTLASNNSLATNNKFPILENNDKIKENGNVNDNTVIIHKIPPIIVRQIDNVKGQLKIIHNNINDDSIKINLSGELIKIYTNRDGNHRNITTMLKAHKYNYFVITPKSERPIKTVFKGLPKSTTTDEIKEEVSKKIFTVEKTTTTICRLTELLGMGKKKN</sequence>
<accession>A0AAV4PVQ7</accession>
<evidence type="ECO:0000313" key="1">
    <source>
        <dbReference type="EMBL" id="GIY00237.1"/>
    </source>
</evidence>
<dbReference type="Proteomes" id="UP001054837">
    <property type="component" value="Unassembled WGS sequence"/>
</dbReference>
<name>A0AAV4PVQ7_9ARAC</name>
<evidence type="ECO:0000313" key="2">
    <source>
        <dbReference type="Proteomes" id="UP001054837"/>
    </source>
</evidence>
<protein>
    <recommendedName>
        <fullName evidence="3">GIY-YIG homing endonuclease</fullName>
    </recommendedName>
</protein>
<dbReference type="EMBL" id="BPLQ01003398">
    <property type="protein sequence ID" value="GIY00237.1"/>
    <property type="molecule type" value="Genomic_DNA"/>
</dbReference>
<comment type="caution">
    <text evidence="1">The sequence shown here is derived from an EMBL/GenBank/DDBJ whole genome shotgun (WGS) entry which is preliminary data.</text>
</comment>
<gene>
    <name evidence="1" type="ORF">CDAR_233891</name>
</gene>